<name>A0A8J7L785_9NOST</name>
<dbReference type="GO" id="GO:0051537">
    <property type="term" value="F:2 iron, 2 sulfur cluster binding"/>
    <property type="evidence" value="ECO:0007669"/>
    <property type="project" value="UniProtKB-KW"/>
</dbReference>
<dbReference type="PANTHER" id="PTHR21266">
    <property type="entry name" value="IRON-SULFUR DOMAIN CONTAINING PROTEIN"/>
    <property type="match status" value="1"/>
</dbReference>
<comment type="subcellular location">
    <subcellularLocation>
        <location evidence="2">Membrane</location>
    </subcellularLocation>
</comment>
<evidence type="ECO:0000256" key="1">
    <source>
        <dbReference type="ARBA" id="ARBA00001962"/>
    </source>
</evidence>
<dbReference type="GO" id="GO:0004497">
    <property type="term" value="F:monooxygenase activity"/>
    <property type="evidence" value="ECO:0007669"/>
    <property type="project" value="UniProtKB-ARBA"/>
</dbReference>
<keyword evidence="12" id="KW-0753">Steroid metabolism</keyword>
<keyword evidence="6" id="KW-0479">Metal-binding</keyword>
<dbReference type="GO" id="GO:0005737">
    <property type="term" value="C:cytoplasm"/>
    <property type="evidence" value="ECO:0007669"/>
    <property type="project" value="TreeGrafter"/>
</dbReference>
<evidence type="ECO:0000256" key="6">
    <source>
        <dbReference type="ARBA" id="ARBA00022723"/>
    </source>
</evidence>
<dbReference type="SUPFAM" id="SSF50022">
    <property type="entry name" value="ISP domain"/>
    <property type="match status" value="1"/>
</dbReference>
<evidence type="ECO:0000256" key="12">
    <source>
        <dbReference type="ARBA" id="ARBA00023221"/>
    </source>
</evidence>
<dbReference type="GO" id="GO:0046872">
    <property type="term" value="F:metal ion binding"/>
    <property type="evidence" value="ECO:0007669"/>
    <property type="project" value="UniProtKB-KW"/>
</dbReference>
<comment type="pathway">
    <text evidence="13">Steroid hormone biosynthesis; dafachronic acid biosynthesis.</text>
</comment>
<dbReference type="Proteomes" id="UP000632766">
    <property type="component" value="Unassembled WGS sequence"/>
</dbReference>
<dbReference type="InterPro" id="IPR050584">
    <property type="entry name" value="Cholesterol_7-desaturase"/>
</dbReference>
<keyword evidence="21" id="KW-0223">Dioxygenase</keyword>
<reference evidence="21 22" key="1">
    <citation type="journal article" date="2021" name="Int. J. Syst. Evol. Microbiol.">
        <title>Amazonocrinis nigriterrae gen. nov., sp. nov., Atlanticothrix silvestris gen. nov., sp. nov. and Dendronalium phyllosphericum gen. nov., sp. nov., nostocacean cyanobacteria from Brazilian environments.</title>
        <authorList>
            <person name="Alvarenga D.O."/>
            <person name="Andreote A.P.D."/>
            <person name="Branco L.H.Z."/>
            <person name="Delbaje E."/>
            <person name="Cruz R.B."/>
            <person name="Varani A.M."/>
            <person name="Fiore M.F."/>
        </authorList>
    </citation>
    <scope>NUCLEOTIDE SEQUENCE [LARGE SCALE GENOMIC DNA]</scope>
    <source>
        <strain evidence="21 22">CENA67</strain>
    </source>
</reference>
<evidence type="ECO:0000256" key="16">
    <source>
        <dbReference type="ARBA" id="ARBA00030944"/>
    </source>
</evidence>
<evidence type="ECO:0000256" key="10">
    <source>
        <dbReference type="ARBA" id="ARBA00023014"/>
    </source>
</evidence>
<keyword evidence="11" id="KW-0472">Membrane</keyword>
<gene>
    <name evidence="21" type="ORF">I8748_06855</name>
</gene>
<dbReference type="Pfam" id="PF00355">
    <property type="entry name" value="Rieske"/>
    <property type="match status" value="1"/>
</dbReference>
<proteinExistence type="inferred from homology"/>
<comment type="catalytic activity">
    <reaction evidence="18">
        <text>cholesterol + NADH + O2 + H(+) = 7-dehydrocholesterol + NAD(+) + 2 H2O</text>
        <dbReference type="Rhea" id="RHEA:51644"/>
        <dbReference type="ChEBI" id="CHEBI:15377"/>
        <dbReference type="ChEBI" id="CHEBI:15378"/>
        <dbReference type="ChEBI" id="CHEBI:15379"/>
        <dbReference type="ChEBI" id="CHEBI:16113"/>
        <dbReference type="ChEBI" id="CHEBI:17759"/>
        <dbReference type="ChEBI" id="CHEBI:57540"/>
        <dbReference type="ChEBI" id="CHEBI:57945"/>
        <dbReference type="EC" id="1.14.19.21"/>
    </reaction>
    <physiologicalReaction direction="left-to-right" evidence="18">
        <dbReference type="Rhea" id="RHEA:51645"/>
    </physiologicalReaction>
</comment>
<dbReference type="AlphaFoldDB" id="A0A8J7L785"/>
<accession>A0A8J7L785</accession>
<keyword evidence="10" id="KW-0411">Iron-sulfur</keyword>
<evidence type="ECO:0000256" key="15">
    <source>
        <dbReference type="ARBA" id="ARBA00026095"/>
    </source>
</evidence>
<dbReference type="EC" id="1.14.19.21" evidence="15"/>
<dbReference type="Pfam" id="PF19298">
    <property type="entry name" value="KshA_C"/>
    <property type="match status" value="1"/>
</dbReference>
<evidence type="ECO:0000256" key="19">
    <source>
        <dbReference type="ARBA" id="ARBA00049548"/>
    </source>
</evidence>
<evidence type="ECO:0000259" key="20">
    <source>
        <dbReference type="PROSITE" id="PS51296"/>
    </source>
</evidence>
<keyword evidence="5" id="KW-0001">2Fe-2S</keyword>
<evidence type="ECO:0000256" key="5">
    <source>
        <dbReference type="ARBA" id="ARBA00022714"/>
    </source>
</evidence>
<dbReference type="InterPro" id="IPR045605">
    <property type="entry name" value="KshA-like_C"/>
</dbReference>
<dbReference type="InterPro" id="IPR017941">
    <property type="entry name" value="Rieske_2Fe-2S"/>
</dbReference>
<evidence type="ECO:0000256" key="13">
    <source>
        <dbReference type="ARBA" id="ARBA00025712"/>
    </source>
</evidence>
<keyword evidence="7" id="KW-1133">Transmembrane helix</keyword>
<evidence type="ECO:0000256" key="18">
    <source>
        <dbReference type="ARBA" id="ARBA00047853"/>
    </source>
</evidence>
<dbReference type="GO" id="GO:0016020">
    <property type="term" value="C:membrane"/>
    <property type="evidence" value="ECO:0007669"/>
    <property type="project" value="UniProtKB-SubCell"/>
</dbReference>
<comment type="subunit">
    <text evidence="17">Homotrimer. The two-component system 3-ketosteroid-9-alpha-monooxygenase is composed of an oxygenase component KshA and a reductase component KshB.</text>
</comment>
<evidence type="ECO:0000256" key="14">
    <source>
        <dbReference type="ARBA" id="ARBA00025729"/>
    </source>
</evidence>
<dbReference type="InterPro" id="IPR036922">
    <property type="entry name" value="Rieske_2Fe-2S_sf"/>
</dbReference>
<dbReference type="PANTHER" id="PTHR21266:SF32">
    <property type="entry name" value="CHOLESTEROL 7-DESATURASE NVD"/>
    <property type="match status" value="1"/>
</dbReference>
<dbReference type="CDD" id="cd03469">
    <property type="entry name" value="Rieske_RO_Alpha_N"/>
    <property type="match status" value="1"/>
</dbReference>
<evidence type="ECO:0000256" key="9">
    <source>
        <dbReference type="ARBA" id="ARBA00023004"/>
    </source>
</evidence>
<feature type="domain" description="Rieske" evidence="20">
    <location>
        <begin position="14"/>
        <end position="117"/>
    </location>
</feature>
<organism evidence="21 22">
    <name type="scientific">Amazonocrinis nigriterrae CENA67</name>
    <dbReference type="NCBI Taxonomy" id="2794033"/>
    <lineage>
        <taxon>Bacteria</taxon>
        <taxon>Bacillati</taxon>
        <taxon>Cyanobacteriota</taxon>
        <taxon>Cyanophyceae</taxon>
        <taxon>Nostocales</taxon>
        <taxon>Nostocaceae</taxon>
        <taxon>Amazonocrinis</taxon>
        <taxon>Amazonocrinis nigriterrae</taxon>
    </lineage>
</organism>
<dbReference type="GO" id="GO:0170056">
    <property type="term" value="F:cholesterol 7-desaturase [NAD(P)H] activity"/>
    <property type="evidence" value="ECO:0007669"/>
    <property type="project" value="UniProtKB-EC"/>
</dbReference>
<keyword evidence="12" id="KW-0443">Lipid metabolism</keyword>
<protein>
    <recommendedName>
        <fullName evidence="15">cholesterol 7-desaturase</fullName>
        <ecNumber evidence="15">1.14.19.21</ecNumber>
    </recommendedName>
    <alternativeName>
        <fullName evidence="16">Rieske-type oxygenase</fullName>
    </alternativeName>
</protein>
<dbReference type="Gene3D" id="3.90.380.10">
    <property type="entry name" value="Naphthalene 1,2-dioxygenase Alpha Subunit, Chain A, domain 1"/>
    <property type="match status" value="1"/>
</dbReference>
<keyword evidence="8" id="KW-0560">Oxidoreductase</keyword>
<comment type="pathway">
    <text evidence="3">Hormone biosynthesis.</text>
</comment>
<dbReference type="GO" id="GO:0051213">
    <property type="term" value="F:dioxygenase activity"/>
    <property type="evidence" value="ECO:0007669"/>
    <property type="project" value="UniProtKB-KW"/>
</dbReference>
<dbReference type="Gene3D" id="2.102.10.10">
    <property type="entry name" value="Rieske [2Fe-2S] iron-sulphur domain"/>
    <property type="match status" value="1"/>
</dbReference>
<evidence type="ECO:0000256" key="8">
    <source>
        <dbReference type="ARBA" id="ARBA00023002"/>
    </source>
</evidence>
<evidence type="ECO:0000256" key="3">
    <source>
        <dbReference type="ARBA" id="ARBA00004972"/>
    </source>
</evidence>
<evidence type="ECO:0000256" key="17">
    <source>
        <dbReference type="ARBA" id="ARBA00046982"/>
    </source>
</evidence>
<comment type="similarity">
    <text evidence="14">Belongs to the cholesterol 7-desaturase family.</text>
</comment>
<dbReference type="SUPFAM" id="SSF55961">
    <property type="entry name" value="Bet v1-like"/>
    <property type="match status" value="1"/>
</dbReference>
<dbReference type="PROSITE" id="PS51296">
    <property type="entry name" value="RIESKE"/>
    <property type="match status" value="1"/>
</dbReference>
<dbReference type="GO" id="GO:0008203">
    <property type="term" value="P:cholesterol metabolic process"/>
    <property type="evidence" value="ECO:0007669"/>
    <property type="project" value="InterPro"/>
</dbReference>
<comment type="caution">
    <text evidence="21">The sequence shown here is derived from an EMBL/GenBank/DDBJ whole genome shotgun (WGS) entry which is preliminary data.</text>
</comment>
<evidence type="ECO:0000256" key="2">
    <source>
        <dbReference type="ARBA" id="ARBA00004370"/>
    </source>
</evidence>
<evidence type="ECO:0000256" key="11">
    <source>
        <dbReference type="ARBA" id="ARBA00023136"/>
    </source>
</evidence>
<evidence type="ECO:0000313" key="22">
    <source>
        <dbReference type="Proteomes" id="UP000632766"/>
    </source>
</evidence>
<comment type="catalytic activity">
    <reaction evidence="19">
        <text>cholesterol + NADPH + O2 + H(+) = 7-dehydrocholesterol + NADP(+) + 2 H2O</text>
        <dbReference type="Rhea" id="RHEA:45024"/>
        <dbReference type="ChEBI" id="CHEBI:15377"/>
        <dbReference type="ChEBI" id="CHEBI:15378"/>
        <dbReference type="ChEBI" id="CHEBI:15379"/>
        <dbReference type="ChEBI" id="CHEBI:16113"/>
        <dbReference type="ChEBI" id="CHEBI:17759"/>
        <dbReference type="ChEBI" id="CHEBI:57783"/>
        <dbReference type="ChEBI" id="CHEBI:58349"/>
        <dbReference type="EC" id="1.14.19.21"/>
    </reaction>
    <physiologicalReaction direction="left-to-right" evidence="19">
        <dbReference type="Rhea" id="RHEA:45025"/>
    </physiologicalReaction>
</comment>
<sequence length="321" mass="36685">MKSRFPFTSFPNGWFRVGYSNELAIKEVKPLHYFGQDLVLFRTEDGIAHVMDAHCPHLGAHLGYGGCVKGETIQCPFHGWCFNGEGNCVEIPYTKKIPSKAQVKPWYVREIYGLILVWYHAEGKAPTWEIPELPEYNSPQWTPFRTVGVNKIYSHVQEIAENVMDMAHVEFLHGVSSAKGKLVQTEGTMLHWQWVLNDYPDSEDETLNIENYIDVSFYGFGYCVVHSHPGNDNPGEILIVALATPIDQEYVEGHQFFSLKKLADAEETAELEKSALETLKRESSKDNNIFEHKVYRTSPLLCEGEGQILKFRQWAGQFYSN</sequence>
<dbReference type="EMBL" id="JAECZC010000008">
    <property type="protein sequence ID" value="MBH8561895.1"/>
    <property type="molecule type" value="Genomic_DNA"/>
</dbReference>
<dbReference type="RefSeq" id="WP_198123892.1">
    <property type="nucleotide sequence ID" value="NZ_JAECZC010000008.1"/>
</dbReference>
<evidence type="ECO:0000313" key="21">
    <source>
        <dbReference type="EMBL" id="MBH8561895.1"/>
    </source>
</evidence>
<keyword evidence="4" id="KW-0812">Transmembrane</keyword>
<comment type="cofactor">
    <cofactor evidence="1">
        <name>Fe cation</name>
        <dbReference type="ChEBI" id="CHEBI:24875"/>
    </cofactor>
</comment>
<keyword evidence="9" id="KW-0408">Iron</keyword>
<evidence type="ECO:0000256" key="7">
    <source>
        <dbReference type="ARBA" id="ARBA00022989"/>
    </source>
</evidence>
<keyword evidence="22" id="KW-1185">Reference proteome</keyword>
<evidence type="ECO:0000256" key="4">
    <source>
        <dbReference type="ARBA" id="ARBA00022692"/>
    </source>
</evidence>